<dbReference type="InterPro" id="IPR044693">
    <property type="entry name" value="SGO_plant"/>
</dbReference>
<feature type="domain" description="Shugoshin C-terminal" evidence="4">
    <location>
        <begin position="459"/>
        <end position="483"/>
    </location>
</feature>
<dbReference type="GO" id="GO:0000775">
    <property type="term" value="C:chromosome, centromeric region"/>
    <property type="evidence" value="ECO:0007669"/>
    <property type="project" value="InterPro"/>
</dbReference>
<evidence type="ECO:0000313" key="6">
    <source>
        <dbReference type="Proteomes" id="UP000026962"/>
    </source>
</evidence>
<evidence type="ECO:0000256" key="1">
    <source>
        <dbReference type="ARBA" id="ARBA00010845"/>
    </source>
</evidence>
<evidence type="ECO:0000256" key="2">
    <source>
        <dbReference type="ARBA" id="ARBA00022829"/>
    </source>
</evidence>
<dbReference type="Gramene" id="OPUNC02G33290.1">
    <property type="protein sequence ID" value="OPUNC02G33290.1"/>
    <property type="gene ID" value="OPUNC02G33290"/>
</dbReference>
<feature type="compositionally biased region" description="Basic residues" evidence="3">
    <location>
        <begin position="386"/>
        <end position="396"/>
    </location>
</feature>
<dbReference type="OMA" id="MRIDANK"/>
<feature type="region of interest" description="Disordered" evidence="3">
    <location>
        <begin position="432"/>
        <end position="465"/>
    </location>
</feature>
<accession>A0A0E0K6D7</accession>
<dbReference type="PANTHER" id="PTHR34373:SF16">
    <property type="entry name" value="SHUGOSHIN-1"/>
    <property type="match status" value="1"/>
</dbReference>
<keyword evidence="2" id="KW-0159">Chromosome partition</keyword>
<feature type="compositionally biased region" description="Polar residues" evidence="3">
    <location>
        <begin position="218"/>
        <end position="231"/>
    </location>
</feature>
<reference evidence="5" key="2">
    <citation type="submission" date="2018-05" db="EMBL/GenBank/DDBJ databases">
        <title>OpunRS2 (Oryza punctata Reference Sequence Version 2).</title>
        <authorList>
            <person name="Zhang J."/>
            <person name="Kudrna D."/>
            <person name="Lee S."/>
            <person name="Talag J."/>
            <person name="Welchert J."/>
            <person name="Wing R.A."/>
        </authorList>
    </citation>
    <scope>NUCLEOTIDE SEQUENCE [LARGE SCALE GENOMIC DNA]</scope>
</reference>
<feature type="compositionally biased region" description="Basic and acidic residues" evidence="3">
    <location>
        <begin position="152"/>
        <end position="174"/>
    </location>
</feature>
<dbReference type="HOGENOM" id="CLU_028640_1_0_1"/>
<organism evidence="5">
    <name type="scientific">Oryza punctata</name>
    <name type="common">Red rice</name>
    <dbReference type="NCBI Taxonomy" id="4537"/>
    <lineage>
        <taxon>Eukaryota</taxon>
        <taxon>Viridiplantae</taxon>
        <taxon>Streptophyta</taxon>
        <taxon>Embryophyta</taxon>
        <taxon>Tracheophyta</taxon>
        <taxon>Spermatophyta</taxon>
        <taxon>Magnoliopsida</taxon>
        <taxon>Liliopsida</taxon>
        <taxon>Poales</taxon>
        <taxon>Poaceae</taxon>
        <taxon>BOP clade</taxon>
        <taxon>Oryzoideae</taxon>
        <taxon>Oryzeae</taxon>
        <taxon>Oryzinae</taxon>
        <taxon>Oryza</taxon>
    </lineage>
</organism>
<evidence type="ECO:0000256" key="3">
    <source>
        <dbReference type="SAM" id="MobiDB-lite"/>
    </source>
</evidence>
<evidence type="ECO:0000313" key="5">
    <source>
        <dbReference type="EnsemblPlants" id="OPUNC02G33290.1"/>
    </source>
</evidence>
<dbReference type="PANTHER" id="PTHR34373">
    <property type="entry name" value="SHUGOSHIN 2"/>
    <property type="match status" value="1"/>
</dbReference>
<evidence type="ECO:0000259" key="4">
    <source>
        <dbReference type="Pfam" id="PF07557"/>
    </source>
</evidence>
<feature type="compositionally biased region" description="Polar residues" evidence="3">
    <location>
        <begin position="432"/>
        <end position="445"/>
    </location>
</feature>
<sequence length="484" mass="52802">MAAAAGAAARGGGVVPGGKGGGHGGLRSPGKPVVLADITNTGRPNPPGSVHAVADVLKENAKLRHLLAERNKVIEVSRVELQKIRLALHAMQQKNLQLVQANSQMFAEINQGKDRIKLLQHELACTIAVLKVKGSELERTSKAANNQQNEAKILEKKARSSKHAPTEAHQKVTGSIREHLVEIQSAVPSYTSCHEPPQDKTNKRCTNRRKSGSFEVTVDTNTVGYVQSSGSSHDEDPRKTLRRRSARLNPESFEVTEIPCDKLHEDATVPSAPSSSNVRKQQEPNAGKDMICGGKMKSLQNELPCDAIAQVVEAPELKEIQEAGSSVAGIEAHKFDIEDPEPPRKSMCIDANKRKLESCESRSASNKEDCINAICDSTSSMPIQHQQKRKLSRRKSSRLDPGPCEVTNGTFEIVQEDTVAPSSSSNVLIEQTKNDMQNGRSCSTKPSEEQVIGRRSSVGRPSRRAAEKIVSYREVPLNIKMRRP</sequence>
<name>A0A0E0K6D7_ORYPU</name>
<dbReference type="EnsemblPlants" id="OPUNC02G33290.1">
    <property type="protein sequence ID" value="OPUNC02G33290.1"/>
    <property type="gene ID" value="OPUNC02G33290"/>
</dbReference>
<feature type="region of interest" description="Disordered" evidence="3">
    <location>
        <begin position="1"/>
        <end position="32"/>
    </location>
</feature>
<dbReference type="GO" id="GO:0005634">
    <property type="term" value="C:nucleus"/>
    <property type="evidence" value="ECO:0007669"/>
    <property type="project" value="InterPro"/>
</dbReference>
<comment type="similarity">
    <text evidence="1">Belongs to the shugoshin family.</text>
</comment>
<dbReference type="GO" id="GO:0034090">
    <property type="term" value="P:maintenance of meiotic sister chromatid cohesion"/>
    <property type="evidence" value="ECO:0007669"/>
    <property type="project" value="InterPro"/>
</dbReference>
<feature type="compositionally biased region" description="Gly residues" evidence="3">
    <location>
        <begin position="9"/>
        <end position="27"/>
    </location>
</feature>
<feature type="region of interest" description="Disordered" evidence="3">
    <location>
        <begin position="188"/>
        <end position="286"/>
    </location>
</feature>
<proteinExistence type="inferred from homology"/>
<reference evidence="5" key="1">
    <citation type="submission" date="2015-04" db="UniProtKB">
        <authorList>
            <consortium name="EnsemblPlants"/>
        </authorList>
    </citation>
    <scope>IDENTIFICATION</scope>
</reference>
<feature type="region of interest" description="Disordered" evidence="3">
    <location>
        <begin position="140"/>
        <end position="174"/>
    </location>
</feature>
<dbReference type="STRING" id="4537.A0A0E0K6D7"/>
<feature type="region of interest" description="Disordered" evidence="3">
    <location>
        <begin position="381"/>
        <end position="402"/>
    </location>
</feature>
<dbReference type="Proteomes" id="UP000026962">
    <property type="component" value="Chromosome 2"/>
</dbReference>
<dbReference type="GO" id="GO:0045144">
    <property type="term" value="P:meiotic sister chromatid segregation"/>
    <property type="evidence" value="ECO:0007669"/>
    <property type="project" value="InterPro"/>
</dbReference>
<protein>
    <recommendedName>
        <fullName evidence="4">Shugoshin C-terminal domain-containing protein</fullName>
    </recommendedName>
</protein>
<dbReference type="eggNOG" id="ENOG502RYDC">
    <property type="taxonomic scope" value="Eukaryota"/>
</dbReference>
<dbReference type="InterPro" id="IPR011515">
    <property type="entry name" value="Shugoshin_C"/>
</dbReference>
<dbReference type="Pfam" id="PF07557">
    <property type="entry name" value="Shugoshin_C"/>
    <property type="match status" value="1"/>
</dbReference>
<keyword evidence="6" id="KW-1185">Reference proteome</keyword>
<dbReference type="AlphaFoldDB" id="A0A0E0K6D7"/>